<organism evidence="2 3">
    <name type="scientific">Achaetomium macrosporum</name>
    <dbReference type="NCBI Taxonomy" id="79813"/>
    <lineage>
        <taxon>Eukaryota</taxon>
        <taxon>Fungi</taxon>
        <taxon>Dikarya</taxon>
        <taxon>Ascomycota</taxon>
        <taxon>Pezizomycotina</taxon>
        <taxon>Sordariomycetes</taxon>
        <taxon>Sordariomycetidae</taxon>
        <taxon>Sordariales</taxon>
        <taxon>Chaetomiaceae</taxon>
        <taxon>Achaetomium</taxon>
    </lineage>
</organism>
<evidence type="ECO:0000313" key="3">
    <source>
        <dbReference type="Proteomes" id="UP001303760"/>
    </source>
</evidence>
<proteinExistence type="predicted"/>
<keyword evidence="2" id="KW-0808">Transferase</keyword>
<evidence type="ECO:0000259" key="1">
    <source>
        <dbReference type="Pfam" id="PF01636"/>
    </source>
</evidence>
<dbReference type="InterPro" id="IPR051678">
    <property type="entry name" value="AGP_Transferase"/>
</dbReference>
<reference evidence="2" key="1">
    <citation type="journal article" date="2023" name="Mol. Phylogenet. Evol.">
        <title>Genome-scale phylogeny and comparative genomics of the fungal order Sordariales.</title>
        <authorList>
            <person name="Hensen N."/>
            <person name="Bonometti L."/>
            <person name="Westerberg I."/>
            <person name="Brannstrom I.O."/>
            <person name="Guillou S."/>
            <person name="Cros-Aarteil S."/>
            <person name="Calhoun S."/>
            <person name="Haridas S."/>
            <person name="Kuo A."/>
            <person name="Mondo S."/>
            <person name="Pangilinan J."/>
            <person name="Riley R."/>
            <person name="LaButti K."/>
            <person name="Andreopoulos B."/>
            <person name="Lipzen A."/>
            <person name="Chen C."/>
            <person name="Yan M."/>
            <person name="Daum C."/>
            <person name="Ng V."/>
            <person name="Clum A."/>
            <person name="Steindorff A."/>
            <person name="Ohm R.A."/>
            <person name="Martin F."/>
            <person name="Silar P."/>
            <person name="Natvig D.O."/>
            <person name="Lalanne C."/>
            <person name="Gautier V."/>
            <person name="Ament-Velasquez S.L."/>
            <person name="Kruys A."/>
            <person name="Hutchinson M.I."/>
            <person name="Powell A.J."/>
            <person name="Barry K."/>
            <person name="Miller A.N."/>
            <person name="Grigoriev I.V."/>
            <person name="Debuchy R."/>
            <person name="Gladieux P."/>
            <person name="Hiltunen Thoren M."/>
            <person name="Johannesson H."/>
        </authorList>
    </citation>
    <scope>NUCLEOTIDE SEQUENCE</scope>
    <source>
        <strain evidence="2">CBS 532.94</strain>
    </source>
</reference>
<feature type="domain" description="Aminoglycoside phosphotransferase" evidence="1">
    <location>
        <begin position="61"/>
        <end position="262"/>
    </location>
</feature>
<dbReference type="AlphaFoldDB" id="A0AAN7HAY8"/>
<dbReference type="PANTHER" id="PTHR21310:SF48">
    <property type="entry name" value="AMINOGLYCOSIDE PHOSPHOTRANSFERASE DOMAIN-CONTAINING PROTEIN"/>
    <property type="match status" value="1"/>
</dbReference>
<dbReference type="PANTHER" id="PTHR21310">
    <property type="entry name" value="AMINOGLYCOSIDE PHOSPHOTRANSFERASE-RELATED-RELATED"/>
    <property type="match status" value="1"/>
</dbReference>
<dbReference type="GO" id="GO:0016301">
    <property type="term" value="F:kinase activity"/>
    <property type="evidence" value="ECO:0007669"/>
    <property type="project" value="UniProtKB-KW"/>
</dbReference>
<dbReference type="InterPro" id="IPR002575">
    <property type="entry name" value="Aminoglycoside_PTrfase"/>
</dbReference>
<dbReference type="InterPro" id="IPR011009">
    <property type="entry name" value="Kinase-like_dom_sf"/>
</dbReference>
<dbReference type="SUPFAM" id="SSF56112">
    <property type="entry name" value="Protein kinase-like (PK-like)"/>
    <property type="match status" value="1"/>
</dbReference>
<dbReference type="Gene3D" id="3.90.1200.10">
    <property type="match status" value="1"/>
</dbReference>
<dbReference type="Proteomes" id="UP001303760">
    <property type="component" value="Unassembled WGS sequence"/>
</dbReference>
<accession>A0AAN7HAY8</accession>
<dbReference type="Pfam" id="PF01636">
    <property type="entry name" value="APH"/>
    <property type="match status" value="1"/>
</dbReference>
<keyword evidence="2" id="KW-0418">Kinase</keyword>
<reference evidence="2" key="2">
    <citation type="submission" date="2023-05" db="EMBL/GenBank/DDBJ databases">
        <authorList>
            <consortium name="Lawrence Berkeley National Laboratory"/>
            <person name="Steindorff A."/>
            <person name="Hensen N."/>
            <person name="Bonometti L."/>
            <person name="Westerberg I."/>
            <person name="Brannstrom I.O."/>
            <person name="Guillou S."/>
            <person name="Cros-Aarteil S."/>
            <person name="Calhoun S."/>
            <person name="Haridas S."/>
            <person name="Kuo A."/>
            <person name="Mondo S."/>
            <person name="Pangilinan J."/>
            <person name="Riley R."/>
            <person name="Labutti K."/>
            <person name="Andreopoulos B."/>
            <person name="Lipzen A."/>
            <person name="Chen C."/>
            <person name="Yanf M."/>
            <person name="Daum C."/>
            <person name="Ng V."/>
            <person name="Clum A."/>
            <person name="Ohm R."/>
            <person name="Martin F."/>
            <person name="Silar P."/>
            <person name="Natvig D."/>
            <person name="Lalanne C."/>
            <person name="Gautier V."/>
            <person name="Ament-Velasquez S.L."/>
            <person name="Kruys A."/>
            <person name="Hutchinson M.I."/>
            <person name="Powell A.J."/>
            <person name="Barry K."/>
            <person name="Miller A.N."/>
            <person name="Grigoriev I.V."/>
            <person name="Debuchy R."/>
            <person name="Gladieux P."/>
            <person name="Thoren M.H."/>
            <person name="Johannesson H."/>
        </authorList>
    </citation>
    <scope>NUCLEOTIDE SEQUENCE</scope>
    <source>
        <strain evidence="2">CBS 532.94</strain>
    </source>
</reference>
<comment type="caution">
    <text evidence="2">The sequence shown here is derived from an EMBL/GenBank/DDBJ whole genome shotgun (WGS) entry which is preliminary data.</text>
</comment>
<keyword evidence="3" id="KW-1185">Reference proteome</keyword>
<dbReference type="EMBL" id="MU860353">
    <property type="protein sequence ID" value="KAK4234575.1"/>
    <property type="molecule type" value="Genomic_DNA"/>
</dbReference>
<sequence length="289" mass="33255">MPSAFSIPYFLPPESLPAPLPSTEEIEAQEDLSPKYTPGQHVVRVGKHFVVKHGWLVRPSEGQNMLYVREKTSVPVPRVYAIYQQEDAKGRNCTYIVMEYVDGRALNECWGTLGVDAKDAIAFQLRGYFDQLRGLPSPDARFGSLENGPLRDGLFLTEEEQPAINGPFDRETEIAKALVLKLEQEGDDFKAERAAFYRRVLPRVLQGDGKPRFTHGDLQTKNLLLRPDGTVVVLDWQTAGWYPRYWEYAIATFGCGWWVDDFHAWIPKFLDEYPNEYLWLATIRTFLWY</sequence>
<name>A0AAN7HAY8_9PEZI</name>
<evidence type="ECO:0000313" key="2">
    <source>
        <dbReference type="EMBL" id="KAK4234575.1"/>
    </source>
</evidence>
<protein>
    <submittedName>
        <fullName evidence="2">Kinase-like domain-containing protein</fullName>
    </submittedName>
</protein>
<dbReference type="CDD" id="cd05120">
    <property type="entry name" value="APH_ChoK_like"/>
    <property type="match status" value="1"/>
</dbReference>
<gene>
    <name evidence="2" type="ORF">C8A03DRAFT_18557</name>
</gene>